<evidence type="ECO:0000256" key="2">
    <source>
        <dbReference type="ARBA" id="ARBA00022448"/>
    </source>
</evidence>
<keyword evidence="4 7" id="KW-1133">Transmembrane helix</keyword>
<evidence type="ECO:0000313" key="10">
    <source>
        <dbReference type="Proteomes" id="UP000659654"/>
    </source>
</evidence>
<evidence type="ECO:0000256" key="5">
    <source>
        <dbReference type="ARBA" id="ARBA00023136"/>
    </source>
</evidence>
<evidence type="ECO:0000313" key="8">
    <source>
        <dbReference type="EMBL" id="CAD5227901.1"/>
    </source>
</evidence>
<dbReference type="GO" id="GO:0005765">
    <property type="term" value="C:lysosomal membrane"/>
    <property type="evidence" value="ECO:0007669"/>
    <property type="project" value="TreeGrafter"/>
</dbReference>
<dbReference type="SUPFAM" id="SSF103473">
    <property type="entry name" value="MFS general substrate transporter"/>
    <property type="match status" value="1"/>
</dbReference>
<dbReference type="CDD" id="cd17326">
    <property type="entry name" value="MFS_MFSD8"/>
    <property type="match status" value="1"/>
</dbReference>
<dbReference type="Pfam" id="PF07690">
    <property type="entry name" value="MFS_1"/>
    <property type="match status" value="1"/>
</dbReference>
<dbReference type="InterPro" id="IPR051068">
    <property type="entry name" value="MFS_Domain-Containing_Protein"/>
</dbReference>
<feature type="transmembrane region" description="Helical" evidence="7">
    <location>
        <begin position="54"/>
        <end position="74"/>
    </location>
</feature>
<feature type="transmembrane region" description="Helical" evidence="7">
    <location>
        <begin position="368"/>
        <end position="397"/>
    </location>
</feature>
<feature type="transmembrane region" description="Helical" evidence="7">
    <location>
        <begin position="192"/>
        <end position="210"/>
    </location>
</feature>
<dbReference type="Proteomes" id="UP000095284">
    <property type="component" value="Unplaced"/>
</dbReference>
<keyword evidence="10" id="KW-1185">Reference proteome</keyword>
<feature type="transmembrane region" description="Helical" evidence="7">
    <location>
        <begin position="86"/>
        <end position="104"/>
    </location>
</feature>
<keyword evidence="2" id="KW-0813">Transport</keyword>
<dbReference type="OrthoDB" id="370281at2759"/>
<feature type="compositionally biased region" description="Basic and acidic residues" evidence="6">
    <location>
        <begin position="485"/>
        <end position="498"/>
    </location>
</feature>
<dbReference type="AlphaFoldDB" id="A0A1I7RM96"/>
<feature type="transmembrane region" description="Helical" evidence="7">
    <location>
        <begin position="314"/>
        <end position="334"/>
    </location>
</feature>
<accession>A0A1I7RM96</accession>
<dbReference type="PANTHER" id="PTHR23510:SF3">
    <property type="entry name" value="MAJOR FACILITATOR SUPERFAMILY DOMAIN-CONTAINING PROTEIN 8"/>
    <property type="match status" value="1"/>
</dbReference>
<dbReference type="InterPro" id="IPR011701">
    <property type="entry name" value="MFS"/>
</dbReference>
<sequence>MSDRDPLQPTARTPWNSIYITSALTFVSAVQYSLYFTSLWPYMKILDPEINASFFGITVFCYSFGQIVAAPVFGKWSNKVKQVKQPLSAGLIFMFVGNLLYILMEVLPGPKRFILLVCRLILGFGSGNLALLRTYAATASLPQDKSKSIAYVTCGQALGMSLGPAFQVVFTVFGYPGISFFGLHINIFTSPAYFAALTNIAGAIFLHKYFEELYAEELEDDDEPVIGDNHNHHRTYDRRAVMVCYVTRFVDKYVRTNLETLGPPLAMMMFAFDKIEAVKYPSIAQGLVGAITFLTYIVFINFRVEQYLKLRTNCILALVFMIIFHFLTYPYAFYNNHVKYTNETGHPEIGCNVARYQWCFDLTAVNPWLYYLTYVVFIGVSFPVLTVSLSTLFSKILGPRRQGTQQGWLQVWSSLGRMFGAMASSSLYVKGGPRPVWQMEIAVIGAVIAAWFLFFNRMIAYQPVRTAKSDESENSSSNNTQRSYEVIRDEENIDRGPQ</sequence>
<feature type="transmembrane region" description="Helical" evidence="7">
    <location>
        <begin position="20"/>
        <end position="42"/>
    </location>
</feature>
<dbReference type="eggNOG" id="KOG2325">
    <property type="taxonomic scope" value="Eukaryota"/>
</dbReference>
<feature type="transmembrane region" description="Helical" evidence="7">
    <location>
        <begin position="283"/>
        <end position="302"/>
    </location>
</feature>
<dbReference type="Proteomes" id="UP000582659">
    <property type="component" value="Unassembled WGS sequence"/>
</dbReference>
<evidence type="ECO:0000256" key="1">
    <source>
        <dbReference type="ARBA" id="ARBA00004127"/>
    </source>
</evidence>
<dbReference type="InterPro" id="IPR036259">
    <property type="entry name" value="MFS_trans_sf"/>
</dbReference>
<dbReference type="PANTHER" id="PTHR23510">
    <property type="entry name" value="INNER MEMBRANE TRANSPORT PROTEIN YAJR"/>
    <property type="match status" value="1"/>
</dbReference>
<dbReference type="Gene3D" id="1.20.1250.20">
    <property type="entry name" value="MFS general substrate transporter like domains"/>
    <property type="match status" value="1"/>
</dbReference>
<comment type="subcellular location">
    <subcellularLocation>
        <location evidence="1">Endomembrane system</location>
        <topology evidence="1">Multi-pass membrane protein</topology>
    </subcellularLocation>
</comment>
<dbReference type="WBParaSite" id="BXY_0183100.1">
    <property type="protein sequence ID" value="BXY_0183100.1"/>
    <property type="gene ID" value="BXY_0183100"/>
</dbReference>
<dbReference type="GO" id="GO:0022857">
    <property type="term" value="F:transmembrane transporter activity"/>
    <property type="evidence" value="ECO:0007669"/>
    <property type="project" value="InterPro"/>
</dbReference>
<evidence type="ECO:0000256" key="6">
    <source>
        <dbReference type="SAM" id="MobiDB-lite"/>
    </source>
</evidence>
<evidence type="ECO:0000256" key="4">
    <source>
        <dbReference type="ARBA" id="ARBA00022989"/>
    </source>
</evidence>
<dbReference type="EMBL" id="CAJFDI010000004">
    <property type="protein sequence ID" value="CAD5227901.1"/>
    <property type="molecule type" value="Genomic_DNA"/>
</dbReference>
<dbReference type="EMBL" id="CAJFCV020000004">
    <property type="protein sequence ID" value="CAG9118320.1"/>
    <property type="molecule type" value="Genomic_DNA"/>
</dbReference>
<feature type="transmembrane region" description="Helical" evidence="7">
    <location>
        <begin position="435"/>
        <end position="455"/>
    </location>
</feature>
<reference evidence="8" key="2">
    <citation type="submission" date="2020-09" db="EMBL/GenBank/DDBJ databases">
        <authorList>
            <person name="Kikuchi T."/>
        </authorList>
    </citation>
    <scope>NUCLEOTIDE SEQUENCE</scope>
    <source>
        <strain evidence="8">Ka4C1</strain>
    </source>
</reference>
<evidence type="ECO:0000313" key="11">
    <source>
        <dbReference type="WBParaSite" id="BXY_0183100.1"/>
    </source>
</evidence>
<proteinExistence type="predicted"/>
<gene>
    <name evidence="8" type="ORF">BXYJ_LOCUS10181</name>
</gene>
<feature type="region of interest" description="Disordered" evidence="6">
    <location>
        <begin position="469"/>
        <end position="498"/>
    </location>
</feature>
<keyword evidence="5 7" id="KW-0472">Membrane</keyword>
<feature type="transmembrane region" description="Helical" evidence="7">
    <location>
        <begin position="116"/>
        <end position="136"/>
    </location>
</feature>
<evidence type="ECO:0000256" key="3">
    <source>
        <dbReference type="ARBA" id="ARBA00022692"/>
    </source>
</evidence>
<dbReference type="GO" id="GO:0012505">
    <property type="term" value="C:endomembrane system"/>
    <property type="evidence" value="ECO:0007669"/>
    <property type="project" value="UniProtKB-SubCell"/>
</dbReference>
<keyword evidence="3 7" id="KW-0812">Transmembrane</keyword>
<protein>
    <submittedName>
        <fullName evidence="8">(pine wood nematode) hypothetical protein</fullName>
    </submittedName>
</protein>
<organism evidence="9 11">
    <name type="scientific">Bursaphelenchus xylophilus</name>
    <name type="common">Pinewood nematode worm</name>
    <name type="synonym">Aphelenchoides xylophilus</name>
    <dbReference type="NCBI Taxonomy" id="6326"/>
    <lineage>
        <taxon>Eukaryota</taxon>
        <taxon>Metazoa</taxon>
        <taxon>Ecdysozoa</taxon>
        <taxon>Nematoda</taxon>
        <taxon>Chromadorea</taxon>
        <taxon>Rhabditida</taxon>
        <taxon>Tylenchina</taxon>
        <taxon>Tylenchomorpha</taxon>
        <taxon>Aphelenchoidea</taxon>
        <taxon>Aphelenchoididae</taxon>
        <taxon>Bursaphelenchus</taxon>
    </lineage>
</organism>
<name>A0A1I7RM96_BURXY</name>
<reference evidence="11" key="1">
    <citation type="submission" date="2016-11" db="UniProtKB">
        <authorList>
            <consortium name="WormBaseParasite"/>
        </authorList>
    </citation>
    <scope>IDENTIFICATION</scope>
</reference>
<dbReference type="Proteomes" id="UP000659654">
    <property type="component" value="Unassembled WGS sequence"/>
</dbReference>
<evidence type="ECO:0000313" key="9">
    <source>
        <dbReference type="Proteomes" id="UP000095284"/>
    </source>
</evidence>
<evidence type="ECO:0000256" key="7">
    <source>
        <dbReference type="SAM" id="Phobius"/>
    </source>
</evidence>